<feature type="region of interest" description="Disordered" evidence="10">
    <location>
        <begin position="563"/>
        <end position="599"/>
    </location>
</feature>
<name>A0A1I7GZA8_9FIRM</name>
<keyword evidence="2 13" id="KW-0723">Serine/threonine-protein kinase</keyword>
<dbReference type="Gene3D" id="1.10.510.10">
    <property type="entry name" value="Transferase(Phosphotransferase) domain 1"/>
    <property type="match status" value="1"/>
</dbReference>
<keyword evidence="6 9" id="KW-0067">ATP-binding</keyword>
<dbReference type="Gene3D" id="3.30.10.20">
    <property type="match status" value="3"/>
</dbReference>
<dbReference type="PANTHER" id="PTHR43289:SF34">
    <property type="entry name" value="SERINE_THREONINE-PROTEIN KINASE YBDM-RELATED"/>
    <property type="match status" value="1"/>
</dbReference>
<dbReference type="SUPFAM" id="SSF56112">
    <property type="entry name" value="Protein kinase-like (PK-like)"/>
    <property type="match status" value="1"/>
</dbReference>
<dbReference type="InterPro" id="IPR011009">
    <property type="entry name" value="Kinase-like_dom_sf"/>
</dbReference>
<dbReference type="EC" id="2.7.11.1" evidence="1"/>
<keyword evidence="4 9" id="KW-0547">Nucleotide-binding</keyword>
<dbReference type="OrthoDB" id="9788659at2"/>
<evidence type="ECO:0000256" key="8">
    <source>
        <dbReference type="ARBA" id="ARBA00048679"/>
    </source>
</evidence>
<sequence>MSKLLVGRYELIGRIGEGGMAVVYKAKDRLLNRFVAVKILRPEFTKDAQFVDSFRKESQAAAGLQHPNIVSVYDVGHEGNIYFIVMELIDGMPLSEYIAQKAPMDYREVVRITKQVAQALSIAHKNNIIHRDIKPHNIMMTKSGIAKLGDFGIAKAISDSTLTETSKIIGSVHYFSPEQARGSYVDERSDIYSLGIIMYEMLTGRVPFDGDNPVQVALMHINNDVPRPSLLVKGIPPSLEKIVMRATDKFQSNRYKSADEMLQDLNSVEFVSSMVGDGIYDNNGYMESSNASSGAVNRERNARRPAYDDYDEDPYEKPKKKKKRRGGIGRYKKPILIALAAAALIGIGAFGLTKAGLFSSTVKVPDVTGRKYETAVKVLEARGLEVRRGNTVSSSKIAKGSVADQDPDGGTEVKKGTVVTLDVSGGKKKAKLITVPNLVGQYYSSGLAQNLESQGFNVNITYDKSDDYKENQIMSQDPAEGSQVEKGSTINLTVCSGAKTEKVSVPSLTGLTYSQAKEKLTSAGLTTGSVHYDESNVYEEGYVMWQQYSAGTELEKGASVAIKISKGSGDSDNTGDKGGGGPDDPQNPSNQGDSGDDED</sequence>
<feature type="domain" description="PASTA" evidence="12">
    <location>
        <begin position="428"/>
        <end position="496"/>
    </location>
</feature>
<evidence type="ECO:0000313" key="14">
    <source>
        <dbReference type="Proteomes" id="UP000198817"/>
    </source>
</evidence>
<dbReference type="SMART" id="SM00220">
    <property type="entry name" value="S_TKc"/>
    <property type="match status" value="1"/>
</dbReference>
<comment type="catalytic activity">
    <reaction evidence="8">
        <text>L-seryl-[protein] + ATP = O-phospho-L-seryl-[protein] + ADP + H(+)</text>
        <dbReference type="Rhea" id="RHEA:17989"/>
        <dbReference type="Rhea" id="RHEA-COMP:9863"/>
        <dbReference type="Rhea" id="RHEA-COMP:11604"/>
        <dbReference type="ChEBI" id="CHEBI:15378"/>
        <dbReference type="ChEBI" id="CHEBI:29999"/>
        <dbReference type="ChEBI" id="CHEBI:30616"/>
        <dbReference type="ChEBI" id="CHEBI:83421"/>
        <dbReference type="ChEBI" id="CHEBI:456216"/>
        <dbReference type="EC" id="2.7.11.1"/>
    </reaction>
</comment>
<dbReference type="InterPro" id="IPR017441">
    <property type="entry name" value="Protein_kinase_ATP_BS"/>
</dbReference>
<dbReference type="Pfam" id="PF00069">
    <property type="entry name" value="Pkinase"/>
    <property type="match status" value="1"/>
</dbReference>
<comment type="catalytic activity">
    <reaction evidence="7">
        <text>L-threonyl-[protein] + ATP = O-phospho-L-threonyl-[protein] + ADP + H(+)</text>
        <dbReference type="Rhea" id="RHEA:46608"/>
        <dbReference type="Rhea" id="RHEA-COMP:11060"/>
        <dbReference type="Rhea" id="RHEA-COMP:11605"/>
        <dbReference type="ChEBI" id="CHEBI:15378"/>
        <dbReference type="ChEBI" id="CHEBI:30013"/>
        <dbReference type="ChEBI" id="CHEBI:30616"/>
        <dbReference type="ChEBI" id="CHEBI:61977"/>
        <dbReference type="ChEBI" id="CHEBI:456216"/>
        <dbReference type="EC" id="2.7.11.1"/>
    </reaction>
</comment>
<dbReference type="InterPro" id="IPR000719">
    <property type="entry name" value="Prot_kinase_dom"/>
</dbReference>
<feature type="domain" description="PASTA" evidence="12">
    <location>
        <begin position="499"/>
        <end position="566"/>
    </location>
</feature>
<evidence type="ECO:0000256" key="6">
    <source>
        <dbReference type="ARBA" id="ARBA00022840"/>
    </source>
</evidence>
<dbReference type="GO" id="GO:0005524">
    <property type="term" value="F:ATP binding"/>
    <property type="evidence" value="ECO:0007669"/>
    <property type="project" value="UniProtKB-UniRule"/>
</dbReference>
<dbReference type="PROSITE" id="PS00107">
    <property type="entry name" value="PROTEIN_KINASE_ATP"/>
    <property type="match status" value="1"/>
</dbReference>
<dbReference type="FunFam" id="3.30.200.20:FF:000035">
    <property type="entry name" value="Serine/threonine protein kinase Stk1"/>
    <property type="match status" value="1"/>
</dbReference>
<dbReference type="EMBL" id="FPBT01000010">
    <property type="protein sequence ID" value="SFU53753.1"/>
    <property type="molecule type" value="Genomic_DNA"/>
</dbReference>
<gene>
    <name evidence="13" type="ORF">SAMN05216508_11036</name>
</gene>
<dbReference type="NCBIfam" id="NF033483">
    <property type="entry name" value="PknB_PASTA_kin"/>
    <property type="match status" value="1"/>
</dbReference>
<evidence type="ECO:0000259" key="11">
    <source>
        <dbReference type="PROSITE" id="PS50011"/>
    </source>
</evidence>
<dbReference type="InterPro" id="IPR005543">
    <property type="entry name" value="PASTA_dom"/>
</dbReference>
<dbReference type="Pfam" id="PF03793">
    <property type="entry name" value="PASTA"/>
    <property type="match status" value="3"/>
</dbReference>
<evidence type="ECO:0000256" key="3">
    <source>
        <dbReference type="ARBA" id="ARBA00022679"/>
    </source>
</evidence>
<dbReference type="Proteomes" id="UP000198817">
    <property type="component" value="Unassembled WGS sequence"/>
</dbReference>
<evidence type="ECO:0000256" key="1">
    <source>
        <dbReference type="ARBA" id="ARBA00012513"/>
    </source>
</evidence>
<dbReference type="STRING" id="155865.SAMN05216515_11116"/>
<dbReference type="CDD" id="cd06577">
    <property type="entry name" value="PASTA_pknB"/>
    <property type="match status" value="3"/>
</dbReference>
<feature type="domain" description="PASTA" evidence="12">
    <location>
        <begin position="358"/>
        <end position="425"/>
    </location>
</feature>
<dbReference type="AlphaFoldDB" id="A0A1I7GZA8"/>
<evidence type="ECO:0000259" key="12">
    <source>
        <dbReference type="PROSITE" id="PS51178"/>
    </source>
</evidence>
<dbReference type="PANTHER" id="PTHR43289">
    <property type="entry name" value="MITOGEN-ACTIVATED PROTEIN KINASE KINASE KINASE 20-RELATED"/>
    <property type="match status" value="1"/>
</dbReference>
<feature type="binding site" evidence="9">
    <location>
        <position position="38"/>
    </location>
    <ligand>
        <name>ATP</name>
        <dbReference type="ChEBI" id="CHEBI:30616"/>
    </ligand>
</feature>
<dbReference type="FunFam" id="1.10.510.10:FF:000021">
    <property type="entry name" value="Serine/threonine protein kinase"/>
    <property type="match status" value="1"/>
</dbReference>
<reference evidence="13 14" key="1">
    <citation type="submission" date="2016-10" db="EMBL/GenBank/DDBJ databases">
        <authorList>
            <person name="de Groot N.N."/>
        </authorList>
    </citation>
    <scope>NUCLEOTIDE SEQUENCE [LARGE SCALE GENOMIC DNA]</scope>
    <source>
        <strain evidence="13 14">KHGC13</strain>
    </source>
</reference>
<keyword evidence="14" id="KW-1185">Reference proteome</keyword>
<dbReference type="CDD" id="cd14014">
    <property type="entry name" value="STKc_PknB_like"/>
    <property type="match status" value="1"/>
</dbReference>
<proteinExistence type="predicted"/>
<dbReference type="GO" id="GO:0004674">
    <property type="term" value="F:protein serine/threonine kinase activity"/>
    <property type="evidence" value="ECO:0007669"/>
    <property type="project" value="UniProtKB-KW"/>
</dbReference>
<dbReference type="SMART" id="SM00740">
    <property type="entry name" value="PASTA"/>
    <property type="match status" value="3"/>
</dbReference>
<feature type="region of interest" description="Disordered" evidence="10">
    <location>
        <begin position="289"/>
        <end position="326"/>
    </location>
</feature>
<evidence type="ECO:0000256" key="5">
    <source>
        <dbReference type="ARBA" id="ARBA00022777"/>
    </source>
</evidence>
<evidence type="ECO:0000256" key="2">
    <source>
        <dbReference type="ARBA" id="ARBA00022527"/>
    </source>
</evidence>
<accession>A0A1I7GZA8</accession>
<organism evidence="13 14">
    <name type="scientific">Eubacterium pyruvativorans</name>
    <dbReference type="NCBI Taxonomy" id="155865"/>
    <lineage>
        <taxon>Bacteria</taxon>
        <taxon>Bacillati</taxon>
        <taxon>Bacillota</taxon>
        <taxon>Clostridia</taxon>
        <taxon>Eubacteriales</taxon>
        <taxon>Eubacteriaceae</taxon>
        <taxon>Eubacterium</taxon>
    </lineage>
</organism>
<evidence type="ECO:0000256" key="4">
    <source>
        <dbReference type="ARBA" id="ARBA00022741"/>
    </source>
</evidence>
<keyword evidence="3" id="KW-0808">Transferase</keyword>
<evidence type="ECO:0000256" key="10">
    <source>
        <dbReference type="SAM" id="MobiDB-lite"/>
    </source>
</evidence>
<dbReference type="PROSITE" id="PS50011">
    <property type="entry name" value="PROTEIN_KINASE_DOM"/>
    <property type="match status" value="1"/>
</dbReference>
<evidence type="ECO:0000313" key="13">
    <source>
        <dbReference type="EMBL" id="SFU53753.1"/>
    </source>
</evidence>
<dbReference type="InterPro" id="IPR008271">
    <property type="entry name" value="Ser/Thr_kinase_AS"/>
</dbReference>
<dbReference type="SUPFAM" id="SSF54184">
    <property type="entry name" value="Penicillin-binding protein 2x (pbp-2x), c-terminal domain"/>
    <property type="match status" value="1"/>
</dbReference>
<dbReference type="Gene3D" id="3.30.200.20">
    <property type="entry name" value="Phosphorylase Kinase, domain 1"/>
    <property type="match status" value="1"/>
</dbReference>
<dbReference type="RefSeq" id="WP_090471098.1">
    <property type="nucleotide sequence ID" value="NZ_FOWF01000011.1"/>
</dbReference>
<protein>
    <recommendedName>
        <fullName evidence="1">non-specific serine/threonine protein kinase</fullName>
        <ecNumber evidence="1">2.7.11.1</ecNumber>
    </recommendedName>
</protein>
<evidence type="ECO:0000256" key="9">
    <source>
        <dbReference type="PROSITE-ProRule" id="PRU10141"/>
    </source>
</evidence>
<feature type="compositionally biased region" description="Basic and acidic residues" evidence="10">
    <location>
        <begin position="297"/>
        <end position="307"/>
    </location>
</feature>
<dbReference type="PROSITE" id="PS00108">
    <property type="entry name" value="PROTEIN_KINASE_ST"/>
    <property type="match status" value="1"/>
</dbReference>
<dbReference type="PROSITE" id="PS51178">
    <property type="entry name" value="PASTA"/>
    <property type="match status" value="3"/>
</dbReference>
<keyword evidence="5 13" id="KW-0418">Kinase</keyword>
<feature type="domain" description="Protein kinase" evidence="11">
    <location>
        <begin position="9"/>
        <end position="271"/>
    </location>
</feature>
<evidence type="ECO:0000256" key="7">
    <source>
        <dbReference type="ARBA" id="ARBA00047899"/>
    </source>
</evidence>